<accession>A0A835NDE8</accession>
<reference evidence="2" key="1">
    <citation type="submission" date="2020-10" db="EMBL/GenBank/DDBJ databases">
        <title>Feather gene expression reveals the developmental basis of iridescence in African starlings.</title>
        <authorList>
            <person name="Rubenstein D.R."/>
        </authorList>
    </citation>
    <scope>NUCLEOTIDE SEQUENCE</scope>
    <source>
        <strain evidence="2">SS15</strain>
        <tissue evidence="2">Liver</tissue>
    </source>
</reference>
<dbReference type="InterPro" id="IPR050462">
    <property type="entry name" value="Retroviral_Gag-Pol_poly"/>
</dbReference>
<gene>
    <name evidence="3" type="ORF">IHE44_0004829</name>
    <name evidence="2" type="ORF">IHE44_011539</name>
</gene>
<dbReference type="OrthoDB" id="9422159at2759"/>
<dbReference type="GO" id="GO:0019068">
    <property type="term" value="P:virion assembly"/>
    <property type="evidence" value="ECO:0007669"/>
    <property type="project" value="InterPro"/>
</dbReference>
<keyword evidence="4" id="KW-1185">Reference proteome</keyword>
<dbReference type="Gene3D" id="1.10.375.10">
    <property type="entry name" value="Human Immunodeficiency Virus Type 1 Capsid Protein"/>
    <property type="match status" value="1"/>
</dbReference>
<evidence type="ECO:0000313" key="3">
    <source>
        <dbReference type="EMBL" id="KAI1233231.1"/>
    </source>
</evidence>
<dbReference type="EMBL" id="JADDUC020000019">
    <property type="protein sequence ID" value="KAI1233231.1"/>
    <property type="molecule type" value="Genomic_DNA"/>
</dbReference>
<evidence type="ECO:0000313" key="2">
    <source>
        <dbReference type="EMBL" id="KAG0113199.1"/>
    </source>
</evidence>
<dbReference type="InterPro" id="IPR003036">
    <property type="entry name" value="Gag_P30"/>
</dbReference>
<proteinExistence type="predicted"/>
<reference evidence="3" key="3">
    <citation type="submission" date="2022-01" db="EMBL/GenBank/DDBJ databases">
        <authorList>
            <person name="Rubenstein D.R."/>
        </authorList>
    </citation>
    <scope>NUCLEOTIDE SEQUENCE</scope>
    <source>
        <strain evidence="3">SS15</strain>
        <tissue evidence="3">Liver</tissue>
    </source>
</reference>
<reference evidence="3 4" key="2">
    <citation type="journal article" date="2021" name="J. Hered.">
        <title>Feather Gene Expression Elucidates the Developmental Basis of Plumage Iridescence in African Starlings.</title>
        <authorList>
            <person name="Rubenstein D.R."/>
            <person name="Corvelo A."/>
            <person name="MacManes M.D."/>
            <person name="Maia R."/>
            <person name="Narzisi G."/>
            <person name="Rousaki A."/>
            <person name="Vandenabeele P."/>
            <person name="Shawkey M.D."/>
            <person name="Solomon J."/>
        </authorList>
    </citation>
    <scope>NUCLEOTIDE SEQUENCE [LARGE SCALE GENOMIC DNA]</scope>
    <source>
        <strain evidence="3">SS15</strain>
    </source>
</reference>
<dbReference type="EMBL" id="JADDUC010000518">
    <property type="protein sequence ID" value="KAG0113199.1"/>
    <property type="molecule type" value="Genomic_DNA"/>
</dbReference>
<feature type="domain" description="Core shell protein Gag P30" evidence="1">
    <location>
        <begin position="12"/>
        <end position="192"/>
    </location>
</feature>
<dbReference type="AlphaFoldDB" id="A0A835NDE8"/>
<comment type="caution">
    <text evidence="2">The sequence shown here is derived from an EMBL/GenBank/DDBJ whole genome shotgun (WGS) entry which is preliminary data.</text>
</comment>
<protein>
    <recommendedName>
        <fullName evidence="1">Core shell protein Gag P30 domain-containing protein</fullName>
    </recommendedName>
</protein>
<dbReference type="Proteomes" id="UP000618051">
    <property type="component" value="Unassembled WGS sequence"/>
</dbReference>
<evidence type="ECO:0000259" key="1">
    <source>
        <dbReference type="Pfam" id="PF02093"/>
    </source>
</evidence>
<dbReference type="Pfam" id="PF02093">
    <property type="entry name" value="Gag_p30"/>
    <property type="match status" value="1"/>
</dbReference>
<organism evidence="2">
    <name type="scientific">Lamprotornis superbus</name>
    <dbReference type="NCBI Taxonomy" id="245042"/>
    <lineage>
        <taxon>Eukaryota</taxon>
        <taxon>Metazoa</taxon>
        <taxon>Chordata</taxon>
        <taxon>Craniata</taxon>
        <taxon>Vertebrata</taxon>
        <taxon>Euteleostomi</taxon>
        <taxon>Archelosauria</taxon>
        <taxon>Archosauria</taxon>
        <taxon>Dinosauria</taxon>
        <taxon>Saurischia</taxon>
        <taxon>Theropoda</taxon>
        <taxon>Coelurosauria</taxon>
        <taxon>Aves</taxon>
        <taxon>Neognathae</taxon>
        <taxon>Neoaves</taxon>
        <taxon>Telluraves</taxon>
        <taxon>Australaves</taxon>
        <taxon>Passeriformes</taxon>
        <taxon>Sturnidae</taxon>
        <taxon>Lamprotornis</taxon>
    </lineage>
</organism>
<evidence type="ECO:0000313" key="4">
    <source>
        <dbReference type="Proteomes" id="UP000618051"/>
    </source>
</evidence>
<feature type="non-terminal residue" evidence="2">
    <location>
        <position position="202"/>
    </location>
</feature>
<dbReference type="PANTHER" id="PTHR33166">
    <property type="entry name" value="GAG_P30 DOMAIN-CONTAINING PROTEIN"/>
    <property type="match status" value="1"/>
</dbReference>
<dbReference type="InterPro" id="IPR008919">
    <property type="entry name" value="Retrov_capsid_N"/>
</dbReference>
<name>A0A835NDE8_9PASS</name>
<dbReference type="SUPFAM" id="SSF47943">
    <property type="entry name" value="Retrovirus capsid protein, N-terminal core domain"/>
    <property type="match status" value="1"/>
</dbReference>
<sequence length="202" mass="23536">VDIKVPFSPINLEEWVRWAGPYRKDPDMVAKVFETILKTKDPDWGEIQVLLDNLVDSTEKWYSGLLGGRWIDTEGRLPGTAEEHFPSQDPYWDPNIRKGRILLERYQRWILFGFKYAMPNNHMTHSEFVEGLRVAARRYTNINPEKPEEAVQLASIFIGSSASDIRKKLQKLEESDSRDLGKLLEVAWITFNNRGEEEENKI</sequence>